<reference evidence="1" key="1">
    <citation type="submission" date="2019-03" db="EMBL/GenBank/DDBJ databases">
        <authorList>
            <person name="Mank J."/>
            <person name="Almeida P."/>
        </authorList>
    </citation>
    <scope>NUCLEOTIDE SEQUENCE</scope>
    <source>
        <strain evidence="1">78183</strain>
    </source>
</reference>
<protein>
    <submittedName>
        <fullName evidence="1">Uncharacterized protein</fullName>
    </submittedName>
</protein>
<evidence type="ECO:0000313" key="1">
    <source>
        <dbReference type="EMBL" id="VFU19938.1"/>
    </source>
</evidence>
<organism evidence="1">
    <name type="scientific">Salix viminalis</name>
    <name type="common">Common osier</name>
    <name type="synonym">Basket willow</name>
    <dbReference type="NCBI Taxonomy" id="40686"/>
    <lineage>
        <taxon>Eukaryota</taxon>
        <taxon>Viridiplantae</taxon>
        <taxon>Streptophyta</taxon>
        <taxon>Embryophyta</taxon>
        <taxon>Tracheophyta</taxon>
        <taxon>Spermatophyta</taxon>
        <taxon>Magnoliopsida</taxon>
        <taxon>eudicotyledons</taxon>
        <taxon>Gunneridae</taxon>
        <taxon>Pentapetalae</taxon>
        <taxon>rosids</taxon>
        <taxon>fabids</taxon>
        <taxon>Malpighiales</taxon>
        <taxon>Salicaceae</taxon>
        <taxon>Saliceae</taxon>
        <taxon>Salix</taxon>
    </lineage>
</organism>
<proteinExistence type="predicted"/>
<sequence>MLPSTESQEKKSEKSCRKEFPGKDFLRCCFASELLEVLNPERGNGRNLCVLDALAEVERLKCQELAAAGNVPSKNVTTLV</sequence>
<dbReference type="AlphaFoldDB" id="A0A6N2JWY9"/>
<name>A0A6N2JWY9_SALVM</name>
<gene>
    <name evidence="1" type="ORF">SVIM_LOCUS1617</name>
</gene>
<accession>A0A6N2JWY9</accession>
<dbReference type="EMBL" id="CAADRP010000001">
    <property type="protein sequence ID" value="VFU19938.1"/>
    <property type="molecule type" value="Genomic_DNA"/>
</dbReference>